<sequence length="536" mass="57135">MAACVAAVILSFVAAWILPNVLFGASGSYDPDAYPVDTSLGAVLAESSDAGNDYLSSTVFAGDDSVVALTSSSAITIDRYVGKDGLTVSSLTKDSCVYFADDSSSYTIPQAIAKMKPRRVIVMIGKNDVGGEMTVDSFVQTYSQALSAIHTAYEYSDIIVSSIPPVSKDSEDAAVVQTRIDQFNQSLAELCEENGYKYLNAAEILKNKSGYAEDAYISKDTGVMTTSGVNAYLDYVTTHAYDSEDRRPDTDDIPRRAAEPSESDGDNKATATPSPTPVRYTVSYKVENGKGTLSGNDQTGASSLEFDVSENETVTVTAVAAEGYTFYKWDDGVTNPKRVDVVTKDISVTALFNDARVEMTLDKGDTTVNAGESVTFNASVTLGGKEYSNENVQWAINDELQQNGGSYTFKSDEPGTYKLKAGIEVNGGRAEVSLTITVKAKPTTITLTAPKTLTAGTSTTLNASVENGSGDTTWTCPQLPDWSATGNQVQFSASQPGRYYVQATNNGVTAELAIEVTAAPSSNNDEDKDKHDKEDD</sequence>
<feature type="region of interest" description="Disordered" evidence="1">
    <location>
        <begin position="242"/>
        <end position="280"/>
    </location>
</feature>
<organism evidence="4 5">
    <name type="scientific">Gemmiger gallinarum</name>
    <dbReference type="NCBI Taxonomy" id="2779354"/>
    <lineage>
        <taxon>Bacteria</taxon>
        <taxon>Bacillati</taxon>
        <taxon>Bacillota</taxon>
        <taxon>Clostridia</taxon>
        <taxon>Eubacteriales</taxon>
        <taxon>Gemmiger</taxon>
    </lineage>
</organism>
<evidence type="ECO:0000256" key="1">
    <source>
        <dbReference type="SAM" id="MobiDB-lite"/>
    </source>
</evidence>
<keyword evidence="5" id="KW-1185">Reference proteome</keyword>
<dbReference type="InterPro" id="IPR013830">
    <property type="entry name" value="SGNH_hydro"/>
</dbReference>
<name>A0ABR9R167_9FIRM</name>
<dbReference type="InterPro" id="IPR036514">
    <property type="entry name" value="SGNH_hydro_sf"/>
</dbReference>
<proteinExistence type="predicted"/>
<evidence type="ECO:0000259" key="2">
    <source>
        <dbReference type="Pfam" id="PF13472"/>
    </source>
</evidence>
<feature type="compositionally biased region" description="Basic and acidic residues" evidence="1">
    <location>
        <begin position="525"/>
        <end position="536"/>
    </location>
</feature>
<feature type="compositionally biased region" description="Basic and acidic residues" evidence="1">
    <location>
        <begin position="242"/>
        <end position="259"/>
    </location>
</feature>
<dbReference type="EMBL" id="JADCKC010000001">
    <property type="protein sequence ID" value="MBE5036876.1"/>
    <property type="molecule type" value="Genomic_DNA"/>
</dbReference>
<evidence type="ECO:0000313" key="4">
    <source>
        <dbReference type="EMBL" id="MBE5036876.1"/>
    </source>
</evidence>
<dbReference type="Proteomes" id="UP000768567">
    <property type="component" value="Unassembled WGS sequence"/>
</dbReference>
<feature type="region of interest" description="Disordered" evidence="1">
    <location>
        <begin position="516"/>
        <end position="536"/>
    </location>
</feature>
<feature type="domain" description="SGNH hydrolase-type esterase" evidence="2">
    <location>
        <begin position="111"/>
        <end position="214"/>
    </location>
</feature>
<dbReference type="SUPFAM" id="SSF52266">
    <property type="entry name" value="SGNH hydrolase"/>
    <property type="match status" value="1"/>
</dbReference>
<comment type="caution">
    <text evidence="4">The sequence shown here is derived from an EMBL/GenBank/DDBJ whole genome shotgun (WGS) entry which is preliminary data.</text>
</comment>
<evidence type="ECO:0000313" key="5">
    <source>
        <dbReference type="Proteomes" id="UP000768567"/>
    </source>
</evidence>
<evidence type="ECO:0008006" key="6">
    <source>
        <dbReference type="Google" id="ProtNLM"/>
    </source>
</evidence>
<evidence type="ECO:0000259" key="3">
    <source>
        <dbReference type="Pfam" id="PF18998"/>
    </source>
</evidence>
<dbReference type="Pfam" id="PF13472">
    <property type="entry name" value="Lipase_GDSL_2"/>
    <property type="match status" value="1"/>
</dbReference>
<accession>A0ABR9R167</accession>
<reference evidence="4 5" key="1">
    <citation type="submission" date="2020-10" db="EMBL/GenBank/DDBJ databases">
        <title>ChiBAC.</title>
        <authorList>
            <person name="Zenner C."/>
            <person name="Hitch T.C.A."/>
            <person name="Clavel T."/>
        </authorList>
    </citation>
    <scope>NUCLEOTIDE SEQUENCE [LARGE SCALE GENOMIC DNA]</scope>
    <source>
        <strain evidence="4 5">DSM 109015</strain>
    </source>
</reference>
<gene>
    <name evidence="4" type="ORF">INF35_03640</name>
</gene>
<feature type="domain" description="Bacterial repeat" evidence="3">
    <location>
        <begin position="308"/>
        <end position="354"/>
    </location>
</feature>
<dbReference type="InterPro" id="IPR044060">
    <property type="entry name" value="Bacterial_rp_domain"/>
</dbReference>
<dbReference type="Gene3D" id="3.40.50.1110">
    <property type="entry name" value="SGNH hydrolase"/>
    <property type="match status" value="1"/>
</dbReference>
<protein>
    <recommendedName>
        <fullName evidence="6">SGNH hydrolase-type esterase domain-containing protein</fullName>
    </recommendedName>
</protein>
<dbReference type="Pfam" id="PF18998">
    <property type="entry name" value="Flg_new_2"/>
    <property type="match status" value="1"/>
</dbReference>